<organism evidence="1">
    <name type="scientific">marine sediment metagenome</name>
    <dbReference type="NCBI Taxonomy" id="412755"/>
    <lineage>
        <taxon>unclassified sequences</taxon>
        <taxon>metagenomes</taxon>
        <taxon>ecological metagenomes</taxon>
    </lineage>
</organism>
<accession>A0A0F8WKR1</accession>
<sequence>MRILLTIRKVNGVANAWARSNYTKRKQAAKLHALVLDAVEHKAAFIILFDDIKEDLEVIKASEALARVCSPERCVR</sequence>
<dbReference type="EMBL" id="LAZR01064484">
    <property type="protein sequence ID" value="KKK57427.1"/>
    <property type="molecule type" value="Genomic_DNA"/>
</dbReference>
<gene>
    <name evidence="1" type="ORF">LCGC14_3054570</name>
</gene>
<name>A0A0F8WKR1_9ZZZZ</name>
<evidence type="ECO:0000313" key="1">
    <source>
        <dbReference type="EMBL" id="KKK57427.1"/>
    </source>
</evidence>
<proteinExistence type="predicted"/>
<comment type="caution">
    <text evidence="1">The sequence shown here is derived from an EMBL/GenBank/DDBJ whole genome shotgun (WGS) entry which is preliminary data.</text>
</comment>
<protein>
    <submittedName>
        <fullName evidence="1">Uncharacterized protein</fullName>
    </submittedName>
</protein>
<reference evidence="1" key="1">
    <citation type="journal article" date="2015" name="Nature">
        <title>Complex archaea that bridge the gap between prokaryotes and eukaryotes.</title>
        <authorList>
            <person name="Spang A."/>
            <person name="Saw J.H."/>
            <person name="Jorgensen S.L."/>
            <person name="Zaremba-Niedzwiedzka K."/>
            <person name="Martijn J."/>
            <person name="Lind A.E."/>
            <person name="van Eijk R."/>
            <person name="Schleper C."/>
            <person name="Guy L."/>
            <person name="Ettema T.J."/>
        </authorList>
    </citation>
    <scope>NUCLEOTIDE SEQUENCE</scope>
</reference>
<dbReference type="AlphaFoldDB" id="A0A0F8WKR1"/>